<sequence length="53" mass="6104">SPQILANWICQDCLPVRLHLQQHKVCKVLEGYGYLGDTLSVKGKKFIPWNEVH</sequence>
<dbReference type="EMBL" id="BARS01028889">
    <property type="protein sequence ID" value="GAF99791.1"/>
    <property type="molecule type" value="Genomic_DNA"/>
</dbReference>
<evidence type="ECO:0000313" key="1">
    <source>
        <dbReference type="EMBL" id="GAF99791.1"/>
    </source>
</evidence>
<reference evidence="1" key="1">
    <citation type="journal article" date="2014" name="Front. Microbiol.">
        <title>High frequency of phylogenetically diverse reductive dehalogenase-homologous genes in deep subseafloor sedimentary metagenomes.</title>
        <authorList>
            <person name="Kawai M."/>
            <person name="Futagami T."/>
            <person name="Toyoda A."/>
            <person name="Takaki Y."/>
            <person name="Nishi S."/>
            <person name="Hori S."/>
            <person name="Arai W."/>
            <person name="Tsubouchi T."/>
            <person name="Morono Y."/>
            <person name="Uchiyama I."/>
            <person name="Ito T."/>
            <person name="Fujiyama A."/>
            <person name="Inagaki F."/>
            <person name="Takami H."/>
        </authorList>
    </citation>
    <scope>NUCLEOTIDE SEQUENCE</scope>
    <source>
        <strain evidence="1">Expedition CK06-06</strain>
    </source>
</reference>
<feature type="non-terminal residue" evidence="1">
    <location>
        <position position="1"/>
    </location>
</feature>
<protein>
    <submittedName>
        <fullName evidence="1">Uncharacterized protein</fullName>
    </submittedName>
</protein>
<organism evidence="1">
    <name type="scientific">marine sediment metagenome</name>
    <dbReference type="NCBI Taxonomy" id="412755"/>
    <lineage>
        <taxon>unclassified sequences</taxon>
        <taxon>metagenomes</taxon>
        <taxon>ecological metagenomes</taxon>
    </lineage>
</organism>
<proteinExistence type="predicted"/>
<gene>
    <name evidence="1" type="ORF">S01H1_45234</name>
</gene>
<comment type="caution">
    <text evidence="1">The sequence shown here is derived from an EMBL/GenBank/DDBJ whole genome shotgun (WGS) entry which is preliminary data.</text>
</comment>
<name>X0UKH3_9ZZZZ</name>
<accession>X0UKH3</accession>
<dbReference type="AlphaFoldDB" id="X0UKH3"/>